<feature type="region of interest" description="Disordered" evidence="1">
    <location>
        <begin position="165"/>
        <end position="194"/>
    </location>
</feature>
<evidence type="ECO:0000256" key="1">
    <source>
        <dbReference type="SAM" id="MobiDB-lite"/>
    </source>
</evidence>
<dbReference type="EMBL" id="CP036289">
    <property type="protein sequence ID" value="QDU73393.1"/>
    <property type="molecule type" value="Genomic_DNA"/>
</dbReference>
<evidence type="ECO:0000313" key="3">
    <source>
        <dbReference type="Proteomes" id="UP000318626"/>
    </source>
</evidence>
<keyword evidence="3" id="KW-1185">Reference proteome</keyword>
<dbReference type="AlphaFoldDB" id="A0A518C2F0"/>
<dbReference type="KEGG" id="bvo:Pan97_03640"/>
<dbReference type="Proteomes" id="UP000318626">
    <property type="component" value="Chromosome"/>
</dbReference>
<organism evidence="2 3">
    <name type="scientific">Bremerella volcania</name>
    <dbReference type="NCBI Taxonomy" id="2527984"/>
    <lineage>
        <taxon>Bacteria</taxon>
        <taxon>Pseudomonadati</taxon>
        <taxon>Planctomycetota</taxon>
        <taxon>Planctomycetia</taxon>
        <taxon>Pirellulales</taxon>
        <taxon>Pirellulaceae</taxon>
        <taxon>Bremerella</taxon>
    </lineage>
</organism>
<sequence>MILKESTWTKITQVVLPGLVLFSALAYMHGPSYVAYFQKQYLAYSMPRESLWGPIKYNVRLKADFVSEYGDDCQVYVLTDLEPVKDAPANRQELILVDKWSRVVDRQVTTDVGAIRSTHLSPQDGYAMLEVIRSVPENRRQAEILHYQVTAEQIAMVNTETRDLTPEWDWHDGPPRRRRSDDDQRGRNWEGRPHFTPEQWEEWHRRRRRMEERKRETSDVALAKEKRGEGNAEDQPREKRKKLDEEASEATRSEDKKDMQRTRPMRSDNKRLLDVGRLGGARDEAAEFVSTPH</sequence>
<reference evidence="3" key="1">
    <citation type="submission" date="2019-02" db="EMBL/GenBank/DDBJ databases">
        <title>Deep-cultivation of Planctomycetes and their phenomic and genomic characterization uncovers novel biology.</title>
        <authorList>
            <person name="Wiegand S."/>
            <person name="Jogler M."/>
            <person name="Boedeker C."/>
            <person name="Pinto D."/>
            <person name="Vollmers J."/>
            <person name="Rivas-Marin E."/>
            <person name="Kohn T."/>
            <person name="Peeters S.H."/>
            <person name="Heuer A."/>
            <person name="Rast P."/>
            <person name="Oberbeckmann S."/>
            <person name="Bunk B."/>
            <person name="Jeske O."/>
            <person name="Meyerdierks A."/>
            <person name="Storesund J.E."/>
            <person name="Kallscheuer N."/>
            <person name="Luecker S."/>
            <person name="Lage O.M."/>
            <person name="Pohl T."/>
            <person name="Merkel B.J."/>
            <person name="Hornburger P."/>
            <person name="Mueller R.-W."/>
            <person name="Bruemmer F."/>
            <person name="Labrenz M."/>
            <person name="Spormann A.M."/>
            <person name="Op den Camp H."/>
            <person name="Overmann J."/>
            <person name="Amann R."/>
            <person name="Jetten M.S.M."/>
            <person name="Mascher T."/>
            <person name="Medema M.H."/>
            <person name="Devos D.P."/>
            <person name="Kaster A.-K."/>
            <person name="Ovreas L."/>
            <person name="Rohde M."/>
            <person name="Galperin M.Y."/>
            <person name="Jogler C."/>
        </authorList>
    </citation>
    <scope>NUCLEOTIDE SEQUENCE [LARGE SCALE GENOMIC DNA]</scope>
    <source>
        <strain evidence="3">Pan97</strain>
    </source>
</reference>
<accession>A0A518C2F0</accession>
<feature type="region of interest" description="Disordered" evidence="1">
    <location>
        <begin position="209"/>
        <end position="293"/>
    </location>
</feature>
<proteinExistence type="predicted"/>
<evidence type="ECO:0000313" key="2">
    <source>
        <dbReference type="EMBL" id="QDU73393.1"/>
    </source>
</evidence>
<feature type="compositionally biased region" description="Basic and acidic residues" evidence="1">
    <location>
        <begin position="209"/>
        <end position="285"/>
    </location>
</feature>
<gene>
    <name evidence="2" type="ORF">Pan97_03640</name>
</gene>
<protein>
    <submittedName>
        <fullName evidence="2">Uncharacterized protein</fullName>
    </submittedName>
</protein>
<name>A0A518C2F0_9BACT</name>